<dbReference type="InterPro" id="IPR050515">
    <property type="entry name" value="Beta-lactam/transpept"/>
</dbReference>
<dbReference type="InterPro" id="IPR007887">
    <property type="entry name" value="MecA_N"/>
</dbReference>
<dbReference type="Pfam" id="PF05223">
    <property type="entry name" value="MecA_N"/>
    <property type="match status" value="1"/>
</dbReference>
<sequence>MEKKIKRIFIFSLIGIGILVVSAFIFASMKAKSINVKQSEKLAQEYFQLLNEKKYDLMYDKLSDESKDKISKEDFIERNKNIYEGIGASDININDIKVKVNGSNILAAFQCNMNSIAGILNINNTIHINRIYDEFKIDWSSNLIFPELNDDYKVKVKITESRRGDILDRNNIKLATDDDVAEIGIVIEELGENKKESINEIANVLQVPSEYIDKKLNEPYVKPYMFVPIKVVSYSNDIVNKVSGISGLYIKDKPSRVYPLEEKAAHLIGYIQNVTAEDLEKNSEKSYSASSVIGRSGIEAIYEERLRGIDGVKINIVNKHSDEIKVIYNREVKNGEDIKLTIDSNLQQVAYNALEDNKGATVNINPNTGEVLSLVSTPSYNPNDFVLGLSTDKWNELNTNESKPLYNRFQSNITPGSAFKPITAAIGIESNVLNPNDDKGIVGLKWQKDDSWGGYKITRVKDYGFPSNLENALIFSDNIYFARVALDVGAENFEKKLKEFGIGEKIPFEYGVSVSQFSSKDVISNEILLADSGYGQGDILMNPLQLAITYTMFTNEGNILKPYLEYKENNEKNIWKSNVISKETSKIILNDLESVVNKPSGSAHGLYEQDINISAKTGTAEVKLAQDDENGTEIGWVVATTTNKDTNILVTTFVEDVKGKGGSGYVIPIVKKVIQEMK</sequence>
<dbReference type="GO" id="GO:0071972">
    <property type="term" value="F:peptidoglycan L,D-transpeptidase activity"/>
    <property type="evidence" value="ECO:0007669"/>
    <property type="project" value="TreeGrafter"/>
</dbReference>
<dbReference type="Gene3D" id="3.90.1310.10">
    <property type="entry name" value="Penicillin-binding protein 2a (Domain 2)"/>
    <property type="match status" value="1"/>
</dbReference>
<evidence type="ECO:0000313" key="7">
    <source>
        <dbReference type="EMBL" id="NFV27277.1"/>
    </source>
</evidence>
<keyword evidence="3" id="KW-0472">Membrane</keyword>
<evidence type="ECO:0000256" key="2">
    <source>
        <dbReference type="ARBA" id="ARBA00007171"/>
    </source>
</evidence>
<evidence type="ECO:0000256" key="3">
    <source>
        <dbReference type="ARBA" id="ARBA00023136"/>
    </source>
</evidence>
<protein>
    <submittedName>
        <fullName evidence="7">Penicillin-binding transpeptidase domain-containing protein</fullName>
    </submittedName>
</protein>
<accession>A0A6B4JNH2</accession>
<dbReference type="Pfam" id="PF00905">
    <property type="entry name" value="Transpeptidase"/>
    <property type="match status" value="1"/>
</dbReference>
<feature type="domain" description="Penicillin-binding protein transpeptidase" evidence="4">
    <location>
        <begin position="359"/>
        <end position="674"/>
    </location>
</feature>
<evidence type="ECO:0000259" key="5">
    <source>
        <dbReference type="Pfam" id="PF03717"/>
    </source>
</evidence>
<dbReference type="InterPro" id="IPR032710">
    <property type="entry name" value="NTF2-like_dom_sf"/>
</dbReference>
<evidence type="ECO:0000256" key="1">
    <source>
        <dbReference type="ARBA" id="ARBA00004370"/>
    </source>
</evidence>
<dbReference type="InterPro" id="IPR012338">
    <property type="entry name" value="Beta-lactam/transpept-like"/>
</dbReference>
<dbReference type="InterPro" id="IPR001460">
    <property type="entry name" value="PCN-bd_Tpept"/>
</dbReference>
<dbReference type="Pfam" id="PF03717">
    <property type="entry name" value="PBP_dimer"/>
    <property type="match status" value="1"/>
</dbReference>
<dbReference type="Proteomes" id="UP000486903">
    <property type="component" value="Unassembled WGS sequence"/>
</dbReference>
<dbReference type="InterPro" id="IPR005311">
    <property type="entry name" value="PBP_dimer"/>
</dbReference>
<dbReference type="EMBL" id="SXFB01000013">
    <property type="protein sequence ID" value="NFV27277.1"/>
    <property type="molecule type" value="Genomic_DNA"/>
</dbReference>
<dbReference type="GO" id="GO:0008658">
    <property type="term" value="F:penicillin binding"/>
    <property type="evidence" value="ECO:0007669"/>
    <property type="project" value="InterPro"/>
</dbReference>
<dbReference type="PANTHER" id="PTHR30627:SF25">
    <property type="entry name" value="PENICILLIN-BINDING PROTEIN 3"/>
    <property type="match status" value="1"/>
</dbReference>
<dbReference type="GO" id="GO:0005886">
    <property type="term" value="C:plasma membrane"/>
    <property type="evidence" value="ECO:0007669"/>
    <property type="project" value="TreeGrafter"/>
</dbReference>
<feature type="domain" description="NTF2-like N-terminal transpeptidase" evidence="6">
    <location>
        <begin position="40"/>
        <end position="151"/>
    </location>
</feature>
<reference evidence="7 8" key="1">
    <citation type="submission" date="2019-04" db="EMBL/GenBank/DDBJ databases">
        <title>Genome sequencing of Clostridium botulinum Groups I-IV and Clostridium butyricum.</title>
        <authorList>
            <person name="Brunt J."/>
            <person name="Van Vliet A.H.M."/>
            <person name="Stringer S.C."/>
            <person name="Carter A.T."/>
            <person name="Peck M.W."/>
        </authorList>
    </citation>
    <scope>NUCLEOTIDE SEQUENCE [LARGE SCALE GENOMIC DNA]</scope>
    <source>
        <strain evidence="7 8">BL81</strain>
    </source>
</reference>
<feature type="domain" description="Penicillin-binding protein dimerisation" evidence="5">
    <location>
        <begin position="160"/>
        <end position="326"/>
    </location>
</feature>
<dbReference type="GO" id="GO:0046677">
    <property type="term" value="P:response to antibiotic"/>
    <property type="evidence" value="ECO:0007669"/>
    <property type="project" value="InterPro"/>
</dbReference>
<evidence type="ECO:0000313" key="8">
    <source>
        <dbReference type="Proteomes" id="UP000486903"/>
    </source>
</evidence>
<dbReference type="Gene3D" id="3.30.1390.30">
    <property type="entry name" value="Penicillin-binding protein 2a, domain 3"/>
    <property type="match status" value="1"/>
</dbReference>
<dbReference type="AlphaFoldDB" id="A0A6B4JNH2"/>
<evidence type="ECO:0000259" key="4">
    <source>
        <dbReference type="Pfam" id="PF00905"/>
    </source>
</evidence>
<evidence type="ECO:0000259" key="6">
    <source>
        <dbReference type="Pfam" id="PF05223"/>
    </source>
</evidence>
<organism evidence="7 8">
    <name type="scientific">Clostridium botulinum</name>
    <dbReference type="NCBI Taxonomy" id="1491"/>
    <lineage>
        <taxon>Bacteria</taxon>
        <taxon>Bacillati</taxon>
        <taxon>Bacillota</taxon>
        <taxon>Clostridia</taxon>
        <taxon>Eubacteriales</taxon>
        <taxon>Clostridiaceae</taxon>
        <taxon>Clostridium</taxon>
    </lineage>
</organism>
<comment type="subcellular location">
    <subcellularLocation>
        <location evidence="1">Membrane</location>
    </subcellularLocation>
</comment>
<dbReference type="InterPro" id="IPR036138">
    <property type="entry name" value="PBP_dimer_sf"/>
</dbReference>
<proteinExistence type="inferred from homology"/>
<comment type="similarity">
    <text evidence="2">Belongs to the transpeptidase family.</text>
</comment>
<dbReference type="SUPFAM" id="SSF56601">
    <property type="entry name" value="beta-lactamase/transpeptidase-like"/>
    <property type="match status" value="1"/>
</dbReference>
<dbReference type="Gene3D" id="3.40.710.10">
    <property type="entry name" value="DD-peptidase/beta-lactamase superfamily"/>
    <property type="match status" value="1"/>
</dbReference>
<name>A0A6B4JNH2_CLOBO</name>
<dbReference type="RefSeq" id="WP_003369975.1">
    <property type="nucleotide sequence ID" value="NZ_JACBBA010000005.1"/>
</dbReference>
<dbReference type="PANTHER" id="PTHR30627">
    <property type="entry name" value="PEPTIDOGLYCAN D,D-TRANSPEPTIDASE"/>
    <property type="match status" value="1"/>
</dbReference>
<comment type="caution">
    <text evidence="7">The sequence shown here is derived from an EMBL/GenBank/DDBJ whole genome shotgun (WGS) entry which is preliminary data.</text>
</comment>
<dbReference type="GO" id="GO:0071555">
    <property type="term" value="P:cell wall organization"/>
    <property type="evidence" value="ECO:0007669"/>
    <property type="project" value="TreeGrafter"/>
</dbReference>
<dbReference type="SUPFAM" id="SSF56519">
    <property type="entry name" value="Penicillin binding protein dimerisation domain"/>
    <property type="match status" value="1"/>
</dbReference>
<dbReference type="Gene3D" id="3.10.450.100">
    <property type="entry name" value="NTF2-like, domain 1"/>
    <property type="match status" value="1"/>
</dbReference>
<dbReference type="SUPFAM" id="SSF54427">
    <property type="entry name" value="NTF2-like"/>
    <property type="match status" value="1"/>
</dbReference>
<gene>
    <name evidence="7" type="ORF">FDG31_14080</name>
</gene>